<protein>
    <submittedName>
        <fullName evidence="1">Uncharacterized protein</fullName>
    </submittedName>
</protein>
<name>A0A1I6LDR9_9BACT</name>
<organism evidence="1 2">
    <name type="scientific">Granulicella pectinivorans</name>
    <dbReference type="NCBI Taxonomy" id="474950"/>
    <lineage>
        <taxon>Bacteria</taxon>
        <taxon>Pseudomonadati</taxon>
        <taxon>Acidobacteriota</taxon>
        <taxon>Terriglobia</taxon>
        <taxon>Terriglobales</taxon>
        <taxon>Acidobacteriaceae</taxon>
        <taxon>Granulicella</taxon>
    </lineage>
</organism>
<dbReference type="EMBL" id="FOZL01000001">
    <property type="protein sequence ID" value="SFS01603.1"/>
    <property type="molecule type" value="Genomic_DNA"/>
</dbReference>
<dbReference type="RefSeq" id="WP_089836471.1">
    <property type="nucleotide sequence ID" value="NZ_FOZL01000001.1"/>
</dbReference>
<dbReference type="AlphaFoldDB" id="A0A1I6LDR9"/>
<dbReference type="STRING" id="474950.SAMN05421771_0595"/>
<accession>A0A1I6LDR9</accession>
<dbReference type="OrthoDB" id="8005409at2"/>
<reference evidence="1 2" key="1">
    <citation type="submission" date="2016-10" db="EMBL/GenBank/DDBJ databases">
        <authorList>
            <person name="de Groot N.N."/>
        </authorList>
    </citation>
    <scope>NUCLEOTIDE SEQUENCE [LARGE SCALE GENOMIC DNA]</scope>
    <source>
        <strain evidence="1 2">DSM 21001</strain>
    </source>
</reference>
<gene>
    <name evidence="1" type="ORF">SAMN05421771_0595</name>
</gene>
<proteinExistence type="predicted"/>
<evidence type="ECO:0000313" key="1">
    <source>
        <dbReference type="EMBL" id="SFS01603.1"/>
    </source>
</evidence>
<sequence>MAGCPSQTFHGITPAIKAYLEAKGAAAGMPITGDNGSATTMGVTIQWAYDPAAETLTLTCTDAPFFVPCSTVSSKVTELVEGAKAQSA</sequence>
<keyword evidence="2" id="KW-1185">Reference proteome</keyword>
<evidence type="ECO:0000313" key="2">
    <source>
        <dbReference type="Proteomes" id="UP000199024"/>
    </source>
</evidence>
<dbReference type="Proteomes" id="UP000199024">
    <property type="component" value="Unassembled WGS sequence"/>
</dbReference>